<dbReference type="GO" id="GO:0004622">
    <property type="term" value="F:phosphatidylcholine lysophospholipase activity"/>
    <property type="evidence" value="ECO:0007669"/>
    <property type="project" value="TreeGrafter"/>
</dbReference>
<dbReference type="InterPro" id="IPR013830">
    <property type="entry name" value="SGNH_hydro"/>
</dbReference>
<dbReference type="Pfam" id="PF13472">
    <property type="entry name" value="Lipase_GDSL_2"/>
    <property type="match status" value="1"/>
</dbReference>
<dbReference type="RefSeq" id="WP_141411947.1">
    <property type="nucleotide sequence ID" value="NZ_AP019735.1"/>
</dbReference>
<protein>
    <submittedName>
        <fullName evidence="1">Acylneuraminate cytidylyltransferase</fullName>
    </submittedName>
</protein>
<keyword evidence="1" id="KW-0808">Transferase</keyword>
<keyword evidence="1" id="KW-0548">Nucleotidyltransferase</keyword>
<dbReference type="OrthoDB" id="9805821at2"/>
<dbReference type="SUPFAM" id="SSF52266">
    <property type="entry name" value="SGNH hydrolase"/>
    <property type="match status" value="1"/>
</dbReference>
<dbReference type="GeneID" id="78340986"/>
<evidence type="ECO:0000313" key="2">
    <source>
        <dbReference type="Proteomes" id="UP000318946"/>
    </source>
</evidence>
<dbReference type="InterPro" id="IPR051532">
    <property type="entry name" value="Ester_Hydrolysis_Enzymes"/>
</dbReference>
<dbReference type="Gene3D" id="3.40.50.1110">
    <property type="entry name" value="SGNH hydrolase"/>
    <property type="match status" value="1"/>
</dbReference>
<name>A0A4Y1WPB2_9BACT</name>
<sequence>MKRLVALWLCATVWLSAGGQSRDWANTGRYAAANAALAVRPKVVFIGDSITEGWYSAHPSFFDANGFAARGISGQVTAQMLARFQCDVVALRPRAVVILAGTNDIARNNGPIDEERIADNIRSMAELARAHGMRVFLCSVLPAARYGWRPEVTDAPDRIDRLNRMLREYALDNGCEWVDFHPGLADADRALDARYTRDGVHPTSDGFDAMEAILRPYLKRYLR</sequence>
<accession>A0A4Y1WPB2</accession>
<keyword evidence="2" id="KW-1185">Reference proteome</keyword>
<reference evidence="2" key="1">
    <citation type="submission" date="2019-06" db="EMBL/GenBank/DDBJ databases">
        <title>Alistipes onderdonkii subsp. vulgaris subsp. nov., Alistipes dispar sp. nov. and Alistipes communis sp. nov., isolated from human faeces, and creation of Alistipes onderdonkii subsp. onderdonkii subsp. nov.</title>
        <authorList>
            <person name="Sakamoto M."/>
            <person name="Ikeyama N."/>
            <person name="Ogata Y."/>
            <person name="Suda W."/>
            <person name="Iino T."/>
            <person name="Hattori M."/>
            <person name="Ohkuma M."/>
        </authorList>
    </citation>
    <scope>NUCLEOTIDE SEQUENCE [LARGE SCALE GENOMIC DNA]</scope>
    <source>
        <strain evidence="2">5CBH24</strain>
    </source>
</reference>
<dbReference type="KEGG" id="acou:A5CBH24_02630"/>
<dbReference type="InterPro" id="IPR036514">
    <property type="entry name" value="SGNH_hydro_sf"/>
</dbReference>
<dbReference type="AlphaFoldDB" id="A0A4Y1WPB2"/>
<proteinExistence type="predicted"/>
<dbReference type="Proteomes" id="UP000318946">
    <property type="component" value="Chromosome"/>
</dbReference>
<dbReference type="GO" id="GO:0016779">
    <property type="term" value="F:nucleotidyltransferase activity"/>
    <property type="evidence" value="ECO:0007669"/>
    <property type="project" value="UniProtKB-KW"/>
</dbReference>
<organism evidence="1 2">
    <name type="scientific">Alistipes communis</name>
    <dbReference type="NCBI Taxonomy" id="2585118"/>
    <lineage>
        <taxon>Bacteria</taxon>
        <taxon>Pseudomonadati</taxon>
        <taxon>Bacteroidota</taxon>
        <taxon>Bacteroidia</taxon>
        <taxon>Bacteroidales</taxon>
        <taxon>Rikenellaceae</taxon>
        <taxon>Alistipes</taxon>
    </lineage>
</organism>
<gene>
    <name evidence="1" type="ORF">A5CBH24_02630</name>
</gene>
<dbReference type="PANTHER" id="PTHR30383">
    <property type="entry name" value="THIOESTERASE 1/PROTEASE 1/LYSOPHOSPHOLIPASE L1"/>
    <property type="match status" value="1"/>
</dbReference>
<evidence type="ECO:0000313" key="1">
    <source>
        <dbReference type="EMBL" id="BBL02950.1"/>
    </source>
</evidence>
<dbReference type="PANTHER" id="PTHR30383:SF5">
    <property type="entry name" value="SGNH HYDROLASE-TYPE ESTERASE DOMAIN-CONTAINING PROTEIN"/>
    <property type="match status" value="1"/>
</dbReference>
<dbReference type="EMBL" id="AP019735">
    <property type="protein sequence ID" value="BBL02950.1"/>
    <property type="molecule type" value="Genomic_DNA"/>
</dbReference>
<dbReference type="CDD" id="cd04501">
    <property type="entry name" value="SGNH_hydrolase_like_4"/>
    <property type="match status" value="1"/>
</dbReference>